<dbReference type="Proteomes" id="UP000195489">
    <property type="component" value="Chromosome 5"/>
</dbReference>
<dbReference type="Gene3D" id="2.90.20.10">
    <property type="entry name" value="Plasmodium vivax P25 domain"/>
    <property type="match status" value="1"/>
</dbReference>
<feature type="domain" description="EGF-like" evidence="2">
    <location>
        <begin position="29"/>
        <end position="59"/>
    </location>
</feature>
<dbReference type="AlphaFoldDB" id="A0A1D3LCL7"/>
<dbReference type="GO" id="GO:0009986">
    <property type="term" value="C:cell surface"/>
    <property type="evidence" value="ECO:0007669"/>
    <property type="project" value="InterPro"/>
</dbReference>
<gene>
    <name evidence="3" type="primary">P28</name>
    <name evidence="3" type="ORF">PCHCB_000080600</name>
</gene>
<dbReference type="EMBL" id="LT608157">
    <property type="protein sequence ID" value="SCM00586.1"/>
    <property type="molecule type" value="Genomic_DNA"/>
</dbReference>
<keyword evidence="1" id="KW-0732">Signal</keyword>
<proteinExistence type="predicted"/>
<evidence type="ECO:0000259" key="2">
    <source>
        <dbReference type="SMART" id="SM00181"/>
    </source>
</evidence>
<name>A0A1D3LCL7_PLACU</name>
<feature type="signal peptide" evidence="1">
    <location>
        <begin position="1"/>
        <end position="22"/>
    </location>
</feature>
<dbReference type="SMART" id="SM00181">
    <property type="entry name" value="EGF"/>
    <property type="match status" value="3"/>
</dbReference>
<dbReference type="InterPro" id="IPR000742">
    <property type="entry name" value="EGF"/>
</dbReference>
<dbReference type="GO" id="GO:0016020">
    <property type="term" value="C:membrane"/>
    <property type="evidence" value="ECO:0007669"/>
    <property type="project" value="InterPro"/>
</dbReference>
<accession>A0A1D3LCL7</accession>
<reference evidence="3 4" key="1">
    <citation type="submission" date="2016-08" db="EMBL/GenBank/DDBJ databases">
        <authorList>
            <consortium name="Pathogen Informatics"/>
        </authorList>
    </citation>
    <scope>NUCLEOTIDE SEQUENCE [LARGE SCALE GENOMIC DNA]</scope>
    <source>
        <strain evidence="3 4">CB</strain>
    </source>
</reference>
<protein>
    <submittedName>
        <fullName evidence="3">28 kDa ookinete surface protein, putative</fullName>
    </submittedName>
</protein>
<dbReference type="Pfam" id="PF06247">
    <property type="entry name" value="Plasmod_Pvs28"/>
    <property type="match status" value="2"/>
</dbReference>
<evidence type="ECO:0000256" key="1">
    <source>
        <dbReference type="SAM" id="SignalP"/>
    </source>
</evidence>
<organism evidence="3 4">
    <name type="scientific">Plasmodium chabaudi chabaudi</name>
    <dbReference type="NCBI Taxonomy" id="31271"/>
    <lineage>
        <taxon>Eukaryota</taxon>
        <taxon>Sar</taxon>
        <taxon>Alveolata</taxon>
        <taxon>Apicomplexa</taxon>
        <taxon>Aconoidasida</taxon>
        <taxon>Haemosporida</taxon>
        <taxon>Plasmodiidae</taxon>
        <taxon>Plasmodium</taxon>
        <taxon>Plasmodium (Vinckeia)</taxon>
    </lineage>
</organism>
<feature type="domain" description="EGF-like" evidence="2">
    <location>
        <begin position="63"/>
        <end position="107"/>
    </location>
</feature>
<evidence type="ECO:0000313" key="4">
    <source>
        <dbReference type="Proteomes" id="UP000195489"/>
    </source>
</evidence>
<dbReference type="InterPro" id="IPR010423">
    <property type="entry name" value="Pvs25/Psv28_EGF"/>
</dbReference>
<feature type="chain" id="PRO_5008917598" evidence="1">
    <location>
        <begin position="23"/>
        <end position="217"/>
    </location>
</feature>
<feature type="domain" description="EGF-like" evidence="2">
    <location>
        <begin position="110"/>
        <end position="147"/>
    </location>
</feature>
<sequence length="217" mass="23192">MNFKYSFIFLFFIQLAIRYTNAKVTVDTICKNGKLIQMSNHFECICSPGFALKTENNCEPRVACDKLENKDKVCADYSTCVNQANAVPAVLKCDCVNGFIASQGICKPLRCNGVDCGFGKCVLDGGNPSNATCSCDIGKILQNGKCTGTGQTQCSLKCKAQEECKLKGKYYECVAKVPAPGTGGGAGTVKPPASGSFMNGTSILSIIALYVMYITVM</sequence>
<evidence type="ECO:0000313" key="3">
    <source>
        <dbReference type="EMBL" id="SCM00586.1"/>
    </source>
</evidence>